<dbReference type="SFLD" id="SFLDS00019">
    <property type="entry name" value="Glutathione_Transferase_(cytos"/>
    <property type="match status" value="1"/>
</dbReference>
<dbReference type="EMBL" id="UYYB01117186">
    <property type="protein sequence ID" value="VDM82350.1"/>
    <property type="molecule type" value="Genomic_DNA"/>
</dbReference>
<dbReference type="InterPro" id="IPR034333">
    <property type="entry name" value="GST_Zeta_N"/>
</dbReference>
<dbReference type="SFLD" id="SFLDG00358">
    <property type="entry name" value="Main_(cytGST)"/>
    <property type="match status" value="1"/>
</dbReference>
<evidence type="ECO:0000313" key="3">
    <source>
        <dbReference type="Proteomes" id="UP000270094"/>
    </source>
</evidence>
<feature type="domain" description="GST N-terminal" evidence="1">
    <location>
        <begin position="4"/>
        <end position="86"/>
    </location>
</feature>
<dbReference type="InterPro" id="IPR040079">
    <property type="entry name" value="Glutathione_S-Trfase"/>
</dbReference>
<dbReference type="GO" id="GO:0006749">
    <property type="term" value="P:glutathione metabolic process"/>
    <property type="evidence" value="ECO:0007669"/>
    <property type="project" value="TreeGrafter"/>
</dbReference>
<dbReference type="PANTHER" id="PTHR42673">
    <property type="entry name" value="MALEYLACETOACETATE ISOMERASE"/>
    <property type="match status" value="1"/>
</dbReference>
<dbReference type="Proteomes" id="UP000270094">
    <property type="component" value="Unassembled WGS sequence"/>
</dbReference>
<dbReference type="Pfam" id="PF13409">
    <property type="entry name" value="GST_N_2"/>
    <property type="match status" value="1"/>
</dbReference>
<sequence>MVSSKPILFSYWRSSCAWRVRIALNLKKIDYEYKTVNLLSNEDMTSPEFVEVNPARKVPALVIDGIPLTESMAIMEYLDEVYPDRCPLLPKDPIQRAQCRAVALQVCIFAY</sequence>
<dbReference type="GO" id="GO:0006559">
    <property type="term" value="P:L-phenylalanine catabolic process"/>
    <property type="evidence" value="ECO:0007669"/>
    <property type="project" value="TreeGrafter"/>
</dbReference>
<gene>
    <name evidence="2" type="ORF">SVUK_LOCUS17348</name>
</gene>
<dbReference type="PANTHER" id="PTHR42673:SF4">
    <property type="entry name" value="MALEYLACETOACETATE ISOMERASE"/>
    <property type="match status" value="1"/>
</dbReference>
<keyword evidence="3" id="KW-1185">Reference proteome</keyword>
<dbReference type="SUPFAM" id="SSF52833">
    <property type="entry name" value="Thioredoxin-like"/>
    <property type="match status" value="1"/>
</dbReference>
<dbReference type="GO" id="GO:0004364">
    <property type="term" value="F:glutathione transferase activity"/>
    <property type="evidence" value="ECO:0007669"/>
    <property type="project" value="TreeGrafter"/>
</dbReference>
<dbReference type="GO" id="GO:0005739">
    <property type="term" value="C:mitochondrion"/>
    <property type="evidence" value="ECO:0007669"/>
    <property type="project" value="TreeGrafter"/>
</dbReference>
<dbReference type="OrthoDB" id="202840at2759"/>
<proteinExistence type="predicted"/>
<evidence type="ECO:0000259" key="1">
    <source>
        <dbReference type="PROSITE" id="PS50404"/>
    </source>
</evidence>
<accession>A0A3P7JA05</accession>
<dbReference type="InterPro" id="IPR004045">
    <property type="entry name" value="Glutathione_S-Trfase_N"/>
</dbReference>
<protein>
    <recommendedName>
        <fullName evidence="1">GST N-terminal domain-containing protein</fullName>
    </recommendedName>
</protein>
<dbReference type="CDD" id="cd03042">
    <property type="entry name" value="GST_N_Zeta"/>
    <property type="match status" value="1"/>
</dbReference>
<dbReference type="PROSITE" id="PS50404">
    <property type="entry name" value="GST_NTER"/>
    <property type="match status" value="1"/>
</dbReference>
<dbReference type="GO" id="GO:0016034">
    <property type="term" value="F:maleylacetoacetate isomerase activity"/>
    <property type="evidence" value="ECO:0007669"/>
    <property type="project" value="TreeGrafter"/>
</dbReference>
<dbReference type="Gene3D" id="3.40.30.10">
    <property type="entry name" value="Glutaredoxin"/>
    <property type="match status" value="1"/>
</dbReference>
<dbReference type="InterPro" id="IPR036249">
    <property type="entry name" value="Thioredoxin-like_sf"/>
</dbReference>
<reference evidence="2 3" key="1">
    <citation type="submission" date="2018-11" db="EMBL/GenBank/DDBJ databases">
        <authorList>
            <consortium name="Pathogen Informatics"/>
        </authorList>
    </citation>
    <scope>NUCLEOTIDE SEQUENCE [LARGE SCALE GENOMIC DNA]</scope>
</reference>
<dbReference type="AlphaFoldDB" id="A0A3P7JA05"/>
<organism evidence="2 3">
    <name type="scientific">Strongylus vulgaris</name>
    <name type="common">Blood worm</name>
    <dbReference type="NCBI Taxonomy" id="40348"/>
    <lineage>
        <taxon>Eukaryota</taxon>
        <taxon>Metazoa</taxon>
        <taxon>Ecdysozoa</taxon>
        <taxon>Nematoda</taxon>
        <taxon>Chromadorea</taxon>
        <taxon>Rhabditida</taxon>
        <taxon>Rhabditina</taxon>
        <taxon>Rhabditomorpha</taxon>
        <taxon>Strongyloidea</taxon>
        <taxon>Strongylidae</taxon>
        <taxon>Strongylus</taxon>
    </lineage>
</organism>
<evidence type="ECO:0000313" key="2">
    <source>
        <dbReference type="EMBL" id="VDM82350.1"/>
    </source>
</evidence>
<name>A0A3P7JA05_STRVU</name>